<dbReference type="InterPro" id="IPR013083">
    <property type="entry name" value="Znf_RING/FYVE/PHD"/>
</dbReference>
<name>I7I8N0_BABMR</name>
<keyword evidence="5 9" id="KW-0694">RNA-binding</keyword>
<reference evidence="13 14" key="1">
    <citation type="journal article" date="2012" name="Nucleic Acids Res.">
        <title>Sequencing of the smallest Apicomplexan genome from the human pathogen Babesia microti.</title>
        <authorList>
            <person name="Cornillot E."/>
            <person name="Hadj-Kaddour K."/>
            <person name="Dassouli A."/>
            <person name="Noel B."/>
            <person name="Ranwez V."/>
            <person name="Vacherie B."/>
            <person name="Augagneur Y."/>
            <person name="Bres V."/>
            <person name="Duclos A."/>
            <person name="Randazzo S."/>
            <person name="Carcy B."/>
            <person name="Debierre-Grockiego F."/>
            <person name="Delbecq S."/>
            <person name="Moubri-Menage K."/>
            <person name="Shams-Eldin H."/>
            <person name="Usmani-Brown S."/>
            <person name="Bringaud F."/>
            <person name="Wincker P."/>
            <person name="Vivares C.P."/>
            <person name="Schwarz R.T."/>
            <person name="Schetters T.P."/>
            <person name="Krause P.J."/>
            <person name="Gorenflot A."/>
            <person name="Berry V."/>
            <person name="Barbe V."/>
            <person name="Ben Mamoun C."/>
        </authorList>
    </citation>
    <scope>NUCLEOTIDE SEQUENCE [LARGE SCALE GENOMIC DNA]</scope>
    <source>
        <strain evidence="13 14">RI</strain>
    </source>
</reference>
<dbReference type="InterPro" id="IPR034261">
    <property type="entry name" value="CNOT4_RRM"/>
</dbReference>
<dbReference type="Gene3D" id="3.30.70.330">
    <property type="match status" value="1"/>
</dbReference>
<dbReference type="EC" id="6.3.2.-" evidence="13"/>
<evidence type="ECO:0000256" key="4">
    <source>
        <dbReference type="ARBA" id="ARBA00022833"/>
    </source>
</evidence>
<dbReference type="FunFam" id="3.30.40.10:FF:000006">
    <property type="entry name" value="CCR4-NOT transcription complex subunit 4"/>
    <property type="match status" value="1"/>
</dbReference>
<dbReference type="PROSITE" id="PS50102">
    <property type="entry name" value="RRM"/>
    <property type="match status" value="1"/>
</dbReference>
<dbReference type="InterPro" id="IPR001841">
    <property type="entry name" value="Znf_RING"/>
</dbReference>
<dbReference type="GO" id="GO:0030014">
    <property type="term" value="C:CCR4-NOT complex"/>
    <property type="evidence" value="ECO:0007669"/>
    <property type="project" value="InterPro"/>
</dbReference>
<organism evidence="13 14">
    <name type="scientific">Babesia microti (strain RI)</name>
    <dbReference type="NCBI Taxonomy" id="1133968"/>
    <lineage>
        <taxon>Eukaryota</taxon>
        <taxon>Sar</taxon>
        <taxon>Alveolata</taxon>
        <taxon>Apicomplexa</taxon>
        <taxon>Aconoidasida</taxon>
        <taxon>Piroplasmida</taxon>
        <taxon>Babesiidae</taxon>
        <taxon>Babesia</taxon>
    </lineage>
</organism>
<evidence type="ECO:0000256" key="8">
    <source>
        <dbReference type="PROSITE-ProRule" id="PRU00175"/>
    </source>
</evidence>
<evidence type="ECO:0000256" key="2">
    <source>
        <dbReference type="ARBA" id="ARBA00022723"/>
    </source>
</evidence>
<keyword evidence="4" id="KW-0862">Zinc</keyword>
<evidence type="ECO:0000313" key="14">
    <source>
        <dbReference type="Proteomes" id="UP000002899"/>
    </source>
</evidence>
<dbReference type="InterPro" id="IPR035979">
    <property type="entry name" value="RBD_domain_sf"/>
</dbReference>
<proteinExistence type="predicted"/>
<dbReference type="GO" id="GO:0016567">
    <property type="term" value="P:protein ubiquitination"/>
    <property type="evidence" value="ECO:0007669"/>
    <property type="project" value="TreeGrafter"/>
</dbReference>
<dbReference type="CDD" id="cd16618">
    <property type="entry name" value="mRING-HC-C4C4_CNOT4"/>
    <property type="match status" value="1"/>
</dbReference>
<dbReference type="CDD" id="cd12438">
    <property type="entry name" value="RRM_CNOT4"/>
    <property type="match status" value="1"/>
</dbReference>
<dbReference type="PROSITE" id="PS50089">
    <property type="entry name" value="ZF_RING_2"/>
    <property type="match status" value="1"/>
</dbReference>
<dbReference type="RefSeq" id="XP_012647987.1">
    <property type="nucleotide sequence ID" value="XM_012792533.1"/>
</dbReference>
<dbReference type="GO" id="GO:0004842">
    <property type="term" value="F:ubiquitin-protein transferase activity"/>
    <property type="evidence" value="ECO:0007669"/>
    <property type="project" value="InterPro"/>
</dbReference>
<protein>
    <submittedName>
        <fullName evidence="13">CCR4-NOT transcription complex subunit 4</fullName>
        <ecNumber evidence="13">6.3.2.-</ecNumber>
    </submittedName>
</protein>
<keyword evidence="14" id="KW-1185">Reference proteome</keyword>
<feature type="compositionally biased region" description="Low complexity" evidence="10">
    <location>
        <begin position="69"/>
        <end position="79"/>
    </location>
</feature>
<sequence length="417" mass="46968">MSDTEDEQLCPLCMEGLDETDRSFSPCGCGYQVCLWCLHYLRTSMGDKCPACRRPYDESKFQFTGQLPTLNATTSSSSNRNKKSKEDISRSNSTTSQSQLHSSQLQNGTASTASLDDLKNMRVLQRNLVYVVGLPQRLAKKEVLKRPEYFGQYGKIQNVVVNRSQAYSTHWEGPSYSVYVTYSKISEASAAIEGIDGSQVDNRILRASFGTTKYCVYFLKNVKCTNVDCFYLHQLGDEKDTFSREAMIPARHQLHGLAHQKADISENNTIGTPNKIFGVINPQIKHNSTNVVCDNLVSNEGDIFDLNGIDVSLDMLISFYNKGNEFLIVTDVTNDLLKSFKSKYQYSVTNGIEEDVNAVIRGIGYKWSLKKIGNIHANNESTKKCSSKLDLDLDRLKVQCEQTRSQIVNHLHQLYQS</sequence>
<dbReference type="GO" id="GO:0016874">
    <property type="term" value="F:ligase activity"/>
    <property type="evidence" value="ECO:0007669"/>
    <property type="project" value="UniProtKB-KW"/>
</dbReference>
<keyword evidence="13" id="KW-0436">Ligase</keyword>
<reference evidence="13 14" key="3">
    <citation type="journal article" date="2016" name="Sci. Rep.">
        <title>Genome-wide diversity and gene expression profiling of Babesia microti isolates identify polymorphic genes that mediate host-pathogen interactions.</title>
        <authorList>
            <person name="Silva J.C."/>
            <person name="Cornillot E."/>
            <person name="McCracken C."/>
            <person name="Usmani-Brown S."/>
            <person name="Dwivedi A."/>
            <person name="Ifeonu O.O."/>
            <person name="Crabtree J."/>
            <person name="Gotia H.T."/>
            <person name="Virji A.Z."/>
            <person name="Reynes C."/>
            <person name="Colinge J."/>
            <person name="Kumar V."/>
            <person name="Lawres L."/>
            <person name="Pazzi J.E."/>
            <person name="Pablo J.V."/>
            <person name="Hung C."/>
            <person name="Brancato J."/>
            <person name="Kumari P."/>
            <person name="Orvis J."/>
            <person name="Tretina K."/>
            <person name="Chibucos M."/>
            <person name="Ott S."/>
            <person name="Sadzewicz L."/>
            <person name="Sengamalay N."/>
            <person name="Shetty A.C."/>
            <person name="Su Q."/>
            <person name="Tallon L."/>
            <person name="Fraser C.M."/>
            <person name="Frutos R."/>
            <person name="Molina D.M."/>
            <person name="Krause P.J."/>
            <person name="Ben Mamoun C."/>
        </authorList>
    </citation>
    <scope>NUCLEOTIDE SEQUENCE [LARGE SCALE GENOMIC DNA]</scope>
    <source>
        <strain evidence="13 14">RI</strain>
    </source>
</reference>
<dbReference type="SMART" id="SM00361">
    <property type="entry name" value="RRM_1"/>
    <property type="match status" value="1"/>
</dbReference>
<evidence type="ECO:0000256" key="1">
    <source>
        <dbReference type="ARBA" id="ARBA00004123"/>
    </source>
</evidence>
<evidence type="ECO:0000256" key="7">
    <source>
        <dbReference type="ARBA" id="ARBA00023242"/>
    </source>
</evidence>
<dbReference type="EMBL" id="FO082872">
    <property type="protein sequence ID" value="CCF73378.1"/>
    <property type="molecule type" value="Genomic_DNA"/>
</dbReference>
<dbReference type="InterPro" id="IPR003954">
    <property type="entry name" value="RRM_euk-type"/>
</dbReference>
<dbReference type="OrthoDB" id="1923159at2759"/>
<evidence type="ECO:0000256" key="10">
    <source>
        <dbReference type="SAM" id="MobiDB-lite"/>
    </source>
</evidence>
<evidence type="ECO:0000256" key="5">
    <source>
        <dbReference type="ARBA" id="ARBA00022884"/>
    </source>
</evidence>
<comment type="subcellular location">
    <subcellularLocation>
        <location evidence="1">Nucleus</location>
    </subcellularLocation>
</comment>
<gene>
    <name evidence="13" type="ORF">BMR1_02g01070</name>
</gene>
<evidence type="ECO:0000259" key="11">
    <source>
        <dbReference type="PROSITE" id="PS50089"/>
    </source>
</evidence>
<dbReference type="SUPFAM" id="SSF57850">
    <property type="entry name" value="RING/U-box"/>
    <property type="match status" value="1"/>
</dbReference>
<dbReference type="InterPro" id="IPR000504">
    <property type="entry name" value="RRM_dom"/>
</dbReference>
<dbReference type="GO" id="GO:0008270">
    <property type="term" value="F:zinc ion binding"/>
    <property type="evidence" value="ECO:0007669"/>
    <property type="project" value="UniProtKB-KW"/>
</dbReference>
<dbReference type="Proteomes" id="UP000002899">
    <property type="component" value="Chromosome II"/>
</dbReference>
<dbReference type="KEGG" id="bmic:BMR1_02g01070"/>
<reference evidence="13 14" key="2">
    <citation type="journal article" date="2013" name="PLoS ONE">
        <title>Whole genome mapping and re-organization of the nuclear and mitochondrial genomes of Babesia microti isolates.</title>
        <authorList>
            <person name="Cornillot E."/>
            <person name="Dassouli A."/>
            <person name="Garg A."/>
            <person name="Pachikara N."/>
            <person name="Randazzo S."/>
            <person name="Depoix D."/>
            <person name="Carcy B."/>
            <person name="Delbecq S."/>
            <person name="Frutos R."/>
            <person name="Silva J.C."/>
            <person name="Sutton R."/>
            <person name="Krause P.J."/>
            <person name="Mamoun C.B."/>
        </authorList>
    </citation>
    <scope>NUCLEOTIDE SEQUENCE [LARGE SCALE GENOMIC DNA]</scope>
    <source>
        <strain evidence="13 14">RI</strain>
    </source>
</reference>
<dbReference type="GeneID" id="24424002"/>
<evidence type="ECO:0000256" key="9">
    <source>
        <dbReference type="PROSITE-ProRule" id="PRU00176"/>
    </source>
</evidence>
<keyword evidence="3 8" id="KW-0863">Zinc-finger</keyword>
<dbReference type="SUPFAM" id="SSF54928">
    <property type="entry name" value="RNA-binding domain, RBD"/>
    <property type="match status" value="1"/>
</dbReference>
<dbReference type="VEuPathDB" id="PiroplasmaDB:BMR1_02g01070"/>
<dbReference type="InterPro" id="IPR039780">
    <property type="entry name" value="Mot2"/>
</dbReference>
<dbReference type="InterPro" id="IPR039515">
    <property type="entry name" value="NOT4_mRING-HC-C4C4"/>
</dbReference>
<keyword evidence="2" id="KW-0479">Metal-binding</keyword>
<dbReference type="GO" id="GO:0003723">
    <property type="term" value="F:RNA binding"/>
    <property type="evidence" value="ECO:0007669"/>
    <property type="project" value="UniProtKB-UniRule"/>
</dbReference>
<evidence type="ECO:0000259" key="12">
    <source>
        <dbReference type="PROSITE" id="PS50102"/>
    </source>
</evidence>
<accession>I7I8N0</accession>
<dbReference type="GO" id="GO:0005634">
    <property type="term" value="C:nucleus"/>
    <property type="evidence" value="ECO:0007669"/>
    <property type="project" value="UniProtKB-SubCell"/>
</dbReference>
<feature type="domain" description="RRM" evidence="12">
    <location>
        <begin position="127"/>
        <end position="212"/>
    </location>
</feature>
<dbReference type="InterPro" id="IPR012677">
    <property type="entry name" value="Nucleotide-bd_a/b_plait_sf"/>
</dbReference>
<dbReference type="Gene3D" id="3.30.40.10">
    <property type="entry name" value="Zinc/RING finger domain, C3HC4 (zinc finger)"/>
    <property type="match status" value="1"/>
</dbReference>
<evidence type="ECO:0000313" key="13">
    <source>
        <dbReference type="EMBL" id="CCF73378.1"/>
    </source>
</evidence>
<evidence type="ECO:0000256" key="6">
    <source>
        <dbReference type="ARBA" id="ARBA00023054"/>
    </source>
</evidence>
<dbReference type="Pfam" id="PF14570">
    <property type="entry name" value="zf-RING_4"/>
    <property type="match status" value="1"/>
</dbReference>
<dbReference type="AlphaFoldDB" id="I7I8N0"/>
<keyword evidence="7" id="KW-0539">Nucleus</keyword>
<dbReference type="PANTHER" id="PTHR12603">
    <property type="entry name" value="CCR4-NOT TRANSCRIPTION COMPLEX RELATED"/>
    <property type="match status" value="1"/>
</dbReference>
<keyword evidence="6" id="KW-0175">Coiled coil</keyword>
<feature type="domain" description="RING-type" evidence="11">
    <location>
        <begin position="10"/>
        <end position="53"/>
    </location>
</feature>
<feature type="compositionally biased region" description="Low complexity" evidence="10">
    <location>
        <begin position="91"/>
        <end position="107"/>
    </location>
</feature>
<evidence type="ECO:0000256" key="3">
    <source>
        <dbReference type="ARBA" id="ARBA00022771"/>
    </source>
</evidence>
<dbReference type="PANTHER" id="PTHR12603:SF0">
    <property type="entry name" value="CCR4-NOT TRANSCRIPTION COMPLEX SUBUNIT 4"/>
    <property type="match status" value="1"/>
</dbReference>
<feature type="region of interest" description="Disordered" evidence="10">
    <location>
        <begin position="69"/>
        <end position="108"/>
    </location>
</feature>